<evidence type="ECO:0000256" key="3">
    <source>
        <dbReference type="ARBA" id="ARBA00022448"/>
    </source>
</evidence>
<feature type="transmembrane region" description="Helical" evidence="8">
    <location>
        <begin position="124"/>
        <end position="145"/>
    </location>
</feature>
<dbReference type="RefSeq" id="WP_171557062.1">
    <property type="nucleotide sequence ID" value="NZ_JABFCS010000001.1"/>
</dbReference>
<evidence type="ECO:0000256" key="8">
    <source>
        <dbReference type="SAM" id="Phobius"/>
    </source>
</evidence>
<dbReference type="InterPro" id="IPR019899">
    <property type="entry name" value="Na/solute_symporter_VC_2705"/>
</dbReference>
<keyword evidence="10" id="KW-1185">Reference proteome</keyword>
<evidence type="ECO:0000256" key="5">
    <source>
        <dbReference type="ARBA" id="ARBA00022989"/>
    </source>
</evidence>
<feature type="transmembrane region" description="Helical" evidence="8">
    <location>
        <begin position="229"/>
        <end position="248"/>
    </location>
</feature>
<reference evidence="9 10" key="1">
    <citation type="submission" date="2020-05" db="EMBL/GenBank/DDBJ databases">
        <authorList>
            <person name="Khan S.A."/>
            <person name="Jeon C.O."/>
            <person name="Chun B.H."/>
        </authorList>
    </citation>
    <scope>NUCLEOTIDE SEQUENCE [LARGE SCALE GENOMIC DNA]</scope>
    <source>
        <strain evidence="9 10">B156</strain>
    </source>
</reference>
<gene>
    <name evidence="9" type="ORF">HK415_05210</name>
</gene>
<keyword evidence="3" id="KW-0813">Transport</keyword>
<feature type="transmembrane region" description="Helical" evidence="8">
    <location>
        <begin position="395"/>
        <end position="417"/>
    </location>
</feature>
<dbReference type="Proteomes" id="UP000552954">
    <property type="component" value="Unassembled WGS sequence"/>
</dbReference>
<feature type="transmembrane region" description="Helical" evidence="8">
    <location>
        <begin position="524"/>
        <end position="545"/>
    </location>
</feature>
<dbReference type="InterPro" id="IPR038377">
    <property type="entry name" value="Na/Glc_symporter_sf"/>
</dbReference>
<dbReference type="InterPro" id="IPR050277">
    <property type="entry name" value="Sodium:Solute_Symporter"/>
</dbReference>
<feature type="transmembrane region" description="Helical" evidence="8">
    <location>
        <begin position="620"/>
        <end position="638"/>
    </location>
</feature>
<keyword evidence="6 8" id="KW-0472">Membrane</keyword>
<evidence type="ECO:0000256" key="1">
    <source>
        <dbReference type="ARBA" id="ARBA00004141"/>
    </source>
</evidence>
<feature type="transmembrane region" description="Helical" evidence="8">
    <location>
        <begin position="29"/>
        <end position="46"/>
    </location>
</feature>
<evidence type="ECO:0000256" key="2">
    <source>
        <dbReference type="ARBA" id="ARBA00006434"/>
    </source>
</evidence>
<comment type="subcellular location">
    <subcellularLocation>
        <location evidence="1">Membrane</location>
        <topology evidence="1">Multi-pass membrane protein</topology>
    </subcellularLocation>
</comment>
<feature type="transmembrane region" description="Helical" evidence="8">
    <location>
        <begin position="55"/>
        <end position="74"/>
    </location>
</feature>
<dbReference type="EMBL" id="JABFCS010000001">
    <property type="protein sequence ID" value="NNU42698.1"/>
    <property type="molecule type" value="Genomic_DNA"/>
</dbReference>
<name>A0A849K2I6_9BURK</name>
<dbReference type="Pfam" id="PF00474">
    <property type="entry name" value="SSF"/>
    <property type="match status" value="2"/>
</dbReference>
<feature type="transmembrane region" description="Helical" evidence="8">
    <location>
        <begin position="589"/>
        <end position="613"/>
    </location>
</feature>
<keyword evidence="4 8" id="KW-0812">Transmembrane</keyword>
<evidence type="ECO:0000256" key="4">
    <source>
        <dbReference type="ARBA" id="ARBA00022692"/>
    </source>
</evidence>
<reference evidence="9 10" key="2">
    <citation type="submission" date="2020-06" db="EMBL/GenBank/DDBJ databases">
        <title>Ramlibacter rhizophilus sp. nov., isolated from rhizosphere soil of national flower Mugunghwa from South Korea.</title>
        <authorList>
            <person name="Zheng-Fei Y."/>
            <person name="Huan T."/>
        </authorList>
    </citation>
    <scope>NUCLEOTIDE SEQUENCE [LARGE SCALE GENOMIC DNA]</scope>
    <source>
        <strain evidence="9 10">B156</strain>
    </source>
</reference>
<dbReference type="InterPro" id="IPR001734">
    <property type="entry name" value="Na/solute_symporter"/>
</dbReference>
<evidence type="ECO:0000313" key="9">
    <source>
        <dbReference type="EMBL" id="NNU42698.1"/>
    </source>
</evidence>
<evidence type="ECO:0000256" key="6">
    <source>
        <dbReference type="ARBA" id="ARBA00023136"/>
    </source>
</evidence>
<sequence>MATLNPDRAQPNVSTASTASFKKQLNKVYGFYTGGFIAFVIVLAVLEQMGLNRDWIGFIFLLATIGLYAGIGIMSRTTDAAEYYVAGRRVPAVYNGMATGADWMSAASFIGMAGTLYLTGYSGLAFIMGWTGGYVLVALFLAPYLRKFGQFTIPDFLGERYGGNLPRFIGIVAAILCSFTYVVAQIYGVGIITTRLTGVAFEIGIFLGLGGILVCSFLGGMRAVTWTQVAQYIILIIAYLIPVVWLSVKQTGVPVPQAVYGYQLEKVSAKEAQLIADPKELEVRKVFADRAKGLAEKLKDPKAALAADRAAAEKKVADLKASNAPVPELQAAEKALAGLPKDEAAAVKSWTAAKTAAEAKDKPLGGMPRHGQIFAGDPNGDAAAKTAYDTSRRNFLALIFCLMVGTAALPHILMRYYTTPSVKEARSSVTWSLFFIFLLYFTAPALAVLVKYEMFNTVVGSSFNSLPFWISAWNKVDPTLLSVVDLNKDGILQFGEITIGGDIVVLATPAIGGLPYVISGLVAAGGLAAALSTADGLLLTIANALSHDLYYKMIDPNAPTARRVMLSKILLLVVALAAAGVASQKPADILFLVSAAFSFAAAAFFPALVLGIFWKRATGIAASLGMIAGLGTTFYYMATTQPWMRSIFGVTSPIADNIWWGIQPISAGVFGVPIGFAVIILVSLFTPAPDKKTQELVEHVRYPELRGTAARAA</sequence>
<dbReference type="GO" id="GO:0022857">
    <property type="term" value="F:transmembrane transporter activity"/>
    <property type="evidence" value="ECO:0007669"/>
    <property type="project" value="InterPro"/>
</dbReference>
<feature type="transmembrane region" description="Helical" evidence="8">
    <location>
        <begin position="165"/>
        <end position="187"/>
    </location>
</feature>
<feature type="transmembrane region" description="Helical" evidence="8">
    <location>
        <begin position="199"/>
        <end position="223"/>
    </location>
</feature>
<accession>A0A849K2I6</accession>
<dbReference type="AlphaFoldDB" id="A0A849K2I6"/>
<evidence type="ECO:0000256" key="7">
    <source>
        <dbReference type="RuleBase" id="RU362091"/>
    </source>
</evidence>
<dbReference type="Gene3D" id="1.20.1730.10">
    <property type="entry name" value="Sodium/glucose cotransporter"/>
    <property type="match status" value="2"/>
</dbReference>
<dbReference type="NCBIfam" id="TIGR03648">
    <property type="entry name" value="Na_symport_lg"/>
    <property type="match status" value="1"/>
</dbReference>
<comment type="similarity">
    <text evidence="2 7">Belongs to the sodium:solute symporter (SSF) (TC 2.A.21) family.</text>
</comment>
<comment type="caution">
    <text evidence="9">The sequence shown here is derived from an EMBL/GenBank/DDBJ whole genome shotgun (WGS) entry which is preliminary data.</text>
</comment>
<feature type="transmembrane region" description="Helical" evidence="8">
    <location>
        <begin position="658"/>
        <end position="685"/>
    </location>
</feature>
<feature type="transmembrane region" description="Helical" evidence="8">
    <location>
        <begin position="429"/>
        <end position="450"/>
    </location>
</feature>
<protein>
    <submittedName>
        <fullName evidence="9">Cation acetate symporter</fullName>
    </submittedName>
</protein>
<dbReference type="PROSITE" id="PS50283">
    <property type="entry name" value="NA_SOLUT_SYMP_3"/>
    <property type="match status" value="1"/>
</dbReference>
<dbReference type="PANTHER" id="PTHR48086:SF5">
    <property type="entry name" value="NA(+):SOLUTE SYMPORTER (SSF FAMILY)"/>
    <property type="match status" value="1"/>
</dbReference>
<dbReference type="GO" id="GO:0005886">
    <property type="term" value="C:plasma membrane"/>
    <property type="evidence" value="ECO:0007669"/>
    <property type="project" value="TreeGrafter"/>
</dbReference>
<dbReference type="CDD" id="cd11480">
    <property type="entry name" value="SLC5sbd_u4"/>
    <property type="match status" value="1"/>
</dbReference>
<dbReference type="PANTHER" id="PTHR48086">
    <property type="entry name" value="SODIUM/PROLINE SYMPORTER-RELATED"/>
    <property type="match status" value="1"/>
</dbReference>
<evidence type="ECO:0000313" key="10">
    <source>
        <dbReference type="Proteomes" id="UP000552954"/>
    </source>
</evidence>
<proteinExistence type="inferred from homology"/>
<keyword evidence="5 8" id="KW-1133">Transmembrane helix</keyword>
<feature type="transmembrane region" description="Helical" evidence="8">
    <location>
        <begin position="497"/>
        <end position="518"/>
    </location>
</feature>
<feature type="transmembrane region" description="Helical" evidence="8">
    <location>
        <begin position="565"/>
        <end position="583"/>
    </location>
</feature>
<organism evidence="9 10">
    <name type="scientific">Ramlibacter montanisoli</name>
    <dbReference type="NCBI Taxonomy" id="2732512"/>
    <lineage>
        <taxon>Bacteria</taxon>
        <taxon>Pseudomonadati</taxon>
        <taxon>Pseudomonadota</taxon>
        <taxon>Betaproteobacteria</taxon>
        <taxon>Burkholderiales</taxon>
        <taxon>Comamonadaceae</taxon>
        <taxon>Ramlibacter</taxon>
    </lineage>
</organism>